<proteinExistence type="predicted"/>
<dbReference type="AlphaFoldDB" id="Q0G297"/>
<keyword evidence="3" id="KW-1185">Reference proteome</keyword>
<dbReference type="EMBL" id="AATP01000003">
    <property type="protein sequence ID" value="EAU41301.1"/>
    <property type="molecule type" value="Genomic_DNA"/>
</dbReference>
<name>Q0G297_9HYPH</name>
<gene>
    <name evidence="2" type="ORF">FP2506_01000</name>
</gene>
<dbReference type="STRING" id="217511.GCA_001463845_02138"/>
<evidence type="ECO:0000256" key="1">
    <source>
        <dbReference type="SAM" id="MobiDB-lite"/>
    </source>
</evidence>
<evidence type="ECO:0000313" key="2">
    <source>
        <dbReference type="EMBL" id="EAU41301.1"/>
    </source>
</evidence>
<accession>Q0G297</accession>
<reference evidence="2 3" key="1">
    <citation type="journal article" date="2010" name="J. Bacteriol.">
        <title>Genome sequence of Fulvimarina pelagi HTCC2506T, a Mn(II)-oxidizing alphaproteobacterium possessing an aerobic anoxygenic photosynthetic gene cluster and Xanthorhodopsin.</title>
        <authorList>
            <person name="Kang I."/>
            <person name="Oh H.M."/>
            <person name="Lim S.I."/>
            <person name="Ferriera S."/>
            <person name="Giovannoni S.J."/>
            <person name="Cho J.C."/>
        </authorList>
    </citation>
    <scope>NUCLEOTIDE SEQUENCE [LARGE SCALE GENOMIC DNA]</scope>
    <source>
        <strain evidence="2 3">HTCC2506</strain>
    </source>
</reference>
<protein>
    <submittedName>
        <fullName evidence="2">Uncharacterized protein</fullName>
    </submittedName>
</protein>
<dbReference type="HOGENOM" id="CLU_2769895_0_0_5"/>
<dbReference type="RefSeq" id="WP_007065350.1">
    <property type="nucleotide sequence ID" value="NZ_DS022272.1"/>
</dbReference>
<evidence type="ECO:0000313" key="3">
    <source>
        <dbReference type="Proteomes" id="UP000004310"/>
    </source>
</evidence>
<feature type="region of interest" description="Disordered" evidence="1">
    <location>
        <begin position="50"/>
        <end position="69"/>
    </location>
</feature>
<comment type="caution">
    <text evidence="2">The sequence shown here is derived from an EMBL/GenBank/DDBJ whole genome shotgun (WGS) entry which is preliminary data.</text>
</comment>
<dbReference type="Proteomes" id="UP000004310">
    <property type="component" value="Unassembled WGS sequence"/>
</dbReference>
<organism evidence="2 3">
    <name type="scientific">Fulvimarina pelagi HTCC2506</name>
    <dbReference type="NCBI Taxonomy" id="314231"/>
    <lineage>
        <taxon>Bacteria</taxon>
        <taxon>Pseudomonadati</taxon>
        <taxon>Pseudomonadota</taxon>
        <taxon>Alphaproteobacteria</taxon>
        <taxon>Hyphomicrobiales</taxon>
        <taxon>Aurantimonadaceae</taxon>
        <taxon>Fulvimarina</taxon>
    </lineage>
</organism>
<sequence>MGDNDTNANYGGFGNAIKRTDKRYKGEKLGEDLIGKDIPKEVQEWEEMSEDDRAAAIRAGKKPPEGAQG</sequence>